<keyword evidence="8" id="KW-1185">Reference proteome</keyword>
<protein>
    <submittedName>
        <fullName evidence="7">SCO1/SenC</fullName>
    </submittedName>
</protein>
<evidence type="ECO:0000256" key="5">
    <source>
        <dbReference type="SAM" id="Phobius"/>
    </source>
</evidence>
<evidence type="ECO:0000313" key="8">
    <source>
        <dbReference type="Proteomes" id="UP000044071"/>
    </source>
</evidence>
<evidence type="ECO:0000256" key="2">
    <source>
        <dbReference type="ARBA" id="ARBA00023008"/>
    </source>
</evidence>
<feature type="disulfide bond" description="Redox-active" evidence="4">
    <location>
        <begin position="85"/>
        <end position="89"/>
    </location>
</feature>
<keyword evidence="4" id="KW-1015">Disulfide bond</keyword>
<dbReference type="InterPro" id="IPR013766">
    <property type="entry name" value="Thioredoxin_domain"/>
</dbReference>
<reference evidence="7 8" key="1">
    <citation type="submission" date="2014-06" db="EMBL/GenBank/DDBJ databases">
        <authorList>
            <person name="Urmite Genomes Urmite Genomes"/>
        </authorList>
    </citation>
    <scope>NUCLEOTIDE SEQUENCE [LARGE SCALE GENOMIC DNA]</scope>
</reference>
<dbReference type="PROSITE" id="PS51352">
    <property type="entry name" value="THIOREDOXIN_2"/>
    <property type="match status" value="1"/>
</dbReference>
<dbReference type="RefSeq" id="WP_176695265.1">
    <property type="nucleotide sequence ID" value="NZ_CCVW01000001.1"/>
</dbReference>
<evidence type="ECO:0000256" key="3">
    <source>
        <dbReference type="PIRSR" id="PIRSR603782-1"/>
    </source>
</evidence>
<dbReference type="AlphaFoldDB" id="A0A078KZI1"/>
<name>A0A078KZI1_9GAMM</name>
<dbReference type="EMBL" id="CCSB01000001">
    <property type="protein sequence ID" value="CDZ77163.1"/>
    <property type="molecule type" value="Genomic_DNA"/>
</dbReference>
<dbReference type="Proteomes" id="UP000044071">
    <property type="component" value="Unassembled WGS sequence"/>
</dbReference>
<comment type="similarity">
    <text evidence="1">Belongs to the SCO1/2 family.</text>
</comment>
<evidence type="ECO:0000313" key="7">
    <source>
        <dbReference type="EMBL" id="CDZ77163.1"/>
    </source>
</evidence>
<dbReference type="Pfam" id="PF02630">
    <property type="entry name" value="SCO1-SenC"/>
    <property type="match status" value="1"/>
</dbReference>
<feature type="binding site" evidence="3">
    <location>
        <position position="85"/>
    </location>
    <ligand>
        <name>Cu cation</name>
        <dbReference type="ChEBI" id="CHEBI:23378"/>
    </ligand>
</feature>
<dbReference type="Gene3D" id="3.40.30.10">
    <property type="entry name" value="Glutaredoxin"/>
    <property type="match status" value="1"/>
</dbReference>
<sequence length="209" mass="23469">MQFQSFLKKKRKLLTIILIDLSVIFALILYFAALAPPGNIKISGIYIKNPGPIDDFKLIDNVGKTLTKDKLKGQWTLVFFGFTNCPMICPTTLQTLKKTYGILEKDFSENKIPRVLFISVDPARDSIEKINHFVKSFHANFIGARATIDEIRALQKQLHTAVSSNPNSHGLDILLLNPEVKVQAYFSSPILPLQLANDIKAIVIEYAPK</sequence>
<dbReference type="CDD" id="cd02968">
    <property type="entry name" value="SCO"/>
    <property type="match status" value="1"/>
</dbReference>
<keyword evidence="5" id="KW-0812">Transmembrane</keyword>
<organism evidence="7 8">
    <name type="scientific">Legionella massiliensis</name>
    <dbReference type="NCBI Taxonomy" id="1034943"/>
    <lineage>
        <taxon>Bacteria</taxon>
        <taxon>Pseudomonadati</taxon>
        <taxon>Pseudomonadota</taxon>
        <taxon>Gammaproteobacteria</taxon>
        <taxon>Legionellales</taxon>
        <taxon>Legionellaceae</taxon>
        <taxon>Legionella</taxon>
    </lineage>
</organism>
<feature type="binding site" evidence="3">
    <location>
        <position position="169"/>
    </location>
    <ligand>
        <name>Cu cation</name>
        <dbReference type="ChEBI" id="CHEBI:23378"/>
    </ligand>
</feature>
<dbReference type="PANTHER" id="PTHR12151:SF25">
    <property type="entry name" value="LINALOOL DEHYDRATASE_ISOMERASE DOMAIN-CONTAINING PROTEIN"/>
    <property type="match status" value="1"/>
</dbReference>
<keyword evidence="5" id="KW-0472">Membrane</keyword>
<dbReference type="STRING" id="1034943.BN59_01445"/>
<dbReference type="SUPFAM" id="SSF52833">
    <property type="entry name" value="Thioredoxin-like"/>
    <property type="match status" value="1"/>
</dbReference>
<dbReference type="PANTHER" id="PTHR12151">
    <property type="entry name" value="ELECTRON TRANSPORT PROTIN SCO1/SENC FAMILY MEMBER"/>
    <property type="match status" value="1"/>
</dbReference>
<accession>A0A078KZI1</accession>
<dbReference type="eggNOG" id="COG1999">
    <property type="taxonomic scope" value="Bacteria"/>
</dbReference>
<feature type="transmembrane region" description="Helical" evidence="5">
    <location>
        <begin position="12"/>
        <end position="33"/>
    </location>
</feature>
<keyword evidence="3" id="KW-0479">Metal-binding</keyword>
<dbReference type="GO" id="GO:0046872">
    <property type="term" value="F:metal ion binding"/>
    <property type="evidence" value="ECO:0007669"/>
    <property type="project" value="UniProtKB-KW"/>
</dbReference>
<dbReference type="InterPro" id="IPR003782">
    <property type="entry name" value="SCO1/SenC"/>
</dbReference>
<keyword evidence="5" id="KW-1133">Transmembrane helix</keyword>
<evidence type="ECO:0000256" key="4">
    <source>
        <dbReference type="PIRSR" id="PIRSR603782-2"/>
    </source>
</evidence>
<keyword evidence="2 3" id="KW-0186">Copper</keyword>
<dbReference type="InterPro" id="IPR036249">
    <property type="entry name" value="Thioredoxin-like_sf"/>
</dbReference>
<evidence type="ECO:0000259" key="6">
    <source>
        <dbReference type="PROSITE" id="PS51352"/>
    </source>
</evidence>
<feature type="binding site" evidence="3">
    <location>
        <position position="89"/>
    </location>
    <ligand>
        <name>Cu cation</name>
        <dbReference type="ChEBI" id="CHEBI:23378"/>
    </ligand>
</feature>
<evidence type="ECO:0000256" key="1">
    <source>
        <dbReference type="ARBA" id="ARBA00010996"/>
    </source>
</evidence>
<feature type="domain" description="Thioredoxin" evidence="6">
    <location>
        <begin position="47"/>
        <end position="204"/>
    </location>
</feature>
<gene>
    <name evidence="7" type="ORF">BN59_01445</name>
</gene>
<proteinExistence type="inferred from homology"/>